<evidence type="ECO:0000313" key="1">
    <source>
        <dbReference type="EMBL" id="CDX01282.1"/>
    </source>
</evidence>
<gene>
    <name evidence="1" type="ORF">DPCES_1395</name>
</gene>
<dbReference type="AlphaFoldDB" id="A0A098AYV1"/>
<reference evidence="1" key="1">
    <citation type="submission" date="2014-07" db="EMBL/GenBank/DDBJ databases">
        <authorList>
            <person name="Hornung V.Bastian."/>
        </authorList>
    </citation>
    <scope>NUCLEOTIDE SEQUENCE</scope>
    <source>
        <strain evidence="1">PCE-S</strain>
    </source>
</reference>
<dbReference type="EMBL" id="LK996017">
    <property type="protein sequence ID" value="CDX01282.1"/>
    <property type="molecule type" value="Genomic_DNA"/>
</dbReference>
<dbReference type="RefSeq" id="WP_208925454.1">
    <property type="nucleotide sequence ID" value="NZ_LK996017.1"/>
</dbReference>
<organism evidence="1">
    <name type="scientific">Desulfitobacterium hafniense</name>
    <name type="common">Desulfitobacterium frappieri</name>
    <dbReference type="NCBI Taxonomy" id="49338"/>
    <lineage>
        <taxon>Bacteria</taxon>
        <taxon>Bacillati</taxon>
        <taxon>Bacillota</taxon>
        <taxon>Clostridia</taxon>
        <taxon>Eubacteriales</taxon>
        <taxon>Desulfitobacteriaceae</taxon>
        <taxon>Desulfitobacterium</taxon>
    </lineage>
</organism>
<protein>
    <submittedName>
        <fullName evidence="1">Uncharacterized protein</fullName>
    </submittedName>
</protein>
<proteinExistence type="predicted"/>
<accession>A0A098AYV1</accession>
<dbReference type="PATRIC" id="fig|49338.4.peg.1504"/>
<name>A0A098AYV1_DESHA</name>
<sequence>MRTYGTVATAKQAYAKDMPAAGPVRAYRLEEEFETRVARNLQRIIKIGKPTMKVEHEARREAIQGIILDCVKELEE</sequence>